<organism evidence="3">
    <name type="scientific">Lygus hesperus</name>
    <name type="common">Western plant bug</name>
    <dbReference type="NCBI Taxonomy" id="30085"/>
    <lineage>
        <taxon>Eukaryota</taxon>
        <taxon>Metazoa</taxon>
        <taxon>Ecdysozoa</taxon>
        <taxon>Arthropoda</taxon>
        <taxon>Hexapoda</taxon>
        <taxon>Insecta</taxon>
        <taxon>Pterygota</taxon>
        <taxon>Neoptera</taxon>
        <taxon>Paraneoptera</taxon>
        <taxon>Hemiptera</taxon>
        <taxon>Heteroptera</taxon>
        <taxon>Panheteroptera</taxon>
        <taxon>Cimicomorpha</taxon>
        <taxon>Miridae</taxon>
        <taxon>Mirini</taxon>
        <taxon>Lygus</taxon>
    </lineage>
</organism>
<feature type="transmembrane region" description="Helical" evidence="1">
    <location>
        <begin position="371"/>
        <end position="392"/>
    </location>
</feature>
<dbReference type="EMBL" id="GDHC01012607">
    <property type="protein sequence ID" value="JAQ06022.1"/>
    <property type="molecule type" value="Transcribed_RNA"/>
</dbReference>
<sequence>MRTTNPPSVLEIPLLFFLHPLYCDGICTTTDLCTALVTQLPIPFCFQHPPSLLPLLYTSPIVCTICTCTPSLHSPSTYPSPYPRSLLLLIHFYFFFYSFSHSTPPHVSVVVVATATATLSTLPTPLRLPPIVHPRHRPTASMLPVPLCSPHPPTPSLSVANRTHYSRTAACTSHGILMMFPSLYCGSTAPVAIARSALSGCRTGSTIDGCTPTGYRCSTILSHPPLSQRYYSVTPTPYLDATVSTGVGPPSVPPHCYQIHHRYSTVVSPSPHPLLHPVLSHSPLKLHLRMPVRLQLYPNSSPAASVTLYFLPPRLIVWCVRYLCGLRCHPATRLYRSAHFVLLPHLHPTILATVAIPYLHLGAVSHRLLGLVSVLHSSAVVLLPVLCSLYCLSRSHFRVATIATGSPSYSAHRFCCGAGNWHPNPLSLLPTLLWSPHSLHQPLLLLLPSLAVCGGLY</sequence>
<accession>A0A146LGD1</accession>
<gene>
    <name evidence="3" type="ORF">g.24285</name>
</gene>
<keyword evidence="2" id="KW-0732">Signal</keyword>
<keyword evidence="1" id="KW-0472">Membrane</keyword>
<keyword evidence="1" id="KW-0812">Transmembrane</keyword>
<feature type="signal peptide" evidence="2">
    <location>
        <begin position="1"/>
        <end position="25"/>
    </location>
</feature>
<reference evidence="3" key="1">
    <citation type="journal article" date="2016" name="Gigascience">
        <title>De novo construction of an expanded transcriptome assembly for the western tarnished plant bug, Lygus hesperus.</title>
        <authorList>
            <person name="Tassone E.E."/>
            <person name="Geib S.M."/>
            <person name="Hall B."/>
            <person name="Fabrick J.A."/>
            <person name="Brent C.S."/>
            <person name="Hull J.J."/>
        </authorList>
    </citation>
    <scope>NUCLEOTIDE SEQUENCE</scope>
</reference>
<keyword evidence="1" id="KW-1133">Transmembrane helix</keyword>
<evidence type="ECO:0000256" key="1">
    <source>
        <dbReference type="SAM" id="Phobius"/>
    </source>
</evidence>
<evidence type="ECO:0000256" key="2">
    <source>
        <dbReference type="SAM" id="SignalP"/>
    </source>
</evidence>
<protein>
    <submittedName>
        <fullName evidence="3">Uncharacterized protein</fullName>
    </submittedName>
</protein>
<dbReference type="AlphaFoldDB" id="A0A146LGD1"/>
<feature type="transmembrane region" description="Helical" evidence="1">
    <location>
        <begin position="340"/>
        <end position="359"/>
    </location>
</feature>
<proteinExistence type="predicted"/>
<name>A0A146LGD1_LYGHE</name>
<evidence type="ECO:0000313" key="3">
    <source>
        <dbReference type="EMBL" id="JAQ06022.1"/>
    </source>
</evidence>
<feature type="chain" id="PRO_5007527132" evidence="2">
    <location>
        <begin position="26"/>
        <end position="457"/>
    </location>
</feature>